<keyword evidence="3" id="KW-0285">Flavoprotein</keyword>
<keyword evidence="7" id="KW-1185">Reference proteome</keyword>
<dbReference type="EnsemblPlants" id="KQL23239">
    <property type="protein sequence ID" value="KQL23239"/>
    <property type="gene ID" value="SETIT_028685mg"/>
</dbReference>
<feature type="active site" description="Proton acceptor" evidence="2">
    <location>
        <position position="1349"/>
    </location>
</feature>
<dbReference type="FunFam" id="3.30.390.50:FF:000003">
    <property type="entry name" value="Aldehyde oxidase1"/>
    <property type="match status" value="1"/>
</dbReference>
<evidence type="ECO:0000256" key="3">
    <source>
        <dbReference type="PIRSR" id="PIRSR000127-2"/>
    </source>
</evidence>
<comment type="similarity">
    <text evidence="1">Belongs to the xanthine dehydrogenase family.</text>
</comment>
<dbReference type="Pfam" id="PF02738">
    <property type="entry name" value="MoCoBD_1"/>
    <property type="match status" value="1"/>
</dbReference>
<keyword evidence="4" id="KW-0408">Iron</keyword>
<dbReference type="InterPro" id="IPR036318">
    <property type="entry name" value="FAD-bd_PCMH-like_sf"/>
</dbReference>
<dbReference type="Proteomes" id="UP000004995">
    <property type="component" value="Unassembled WGS sequence"/>
</dbReference>
<dbReference type="OMA" id="FNEFNIW"/>
<evidence type="ECO:0000313" key="7">
    <source>
        <dbReference type="Proteomes" id="UP000004995"/>
    </source>
</evidence>
<feature type="binding site" evidence="3">
    <location>
        <position position="439"/>
    </location>
    <ligand>
        <name>FAD</name>
        <dbReference type="ChEBI" id="CHEBI:57692"/>
    </ligand>
</feature>
<dbReference type="Gene3D" id="3.30.390.50">
    <property type="entry name" value="CO dehydrogenase flavoprotein, C-terminal domain"/>
    <property type="match status" value="1"/>
</dbReference>
<dbReference type="PROSITE" id="PS51387">
    <property type="entry name" value="FAD_PCMH"/>
    <property type="match status" value="1"/>
</dbReference>
<keyword evidence="4" id="KW-0411">Iron-sulfur</keyword>
<feature type="domain" description="FAD-binding PCMH-type" evidence="5">
    <location>
        <begin position="302"/>
        <end position="489"/>
    </location>
</feature>
<reference evidence="7" key="1">
    <citation type="journal article" date="2012" name="Nat. Biotechnol.">
        <title>Reference genome sequence of the model plant Setaria.</title>
        <authorList>
            <person name="Bennetzen J.L."/>
            <person name="Schmutz J."/>
            <person name="Wang H."/>
            <person name="Percifield R."/>
            <person name="Hawkins J."/>
            <person name="Pontaroli A.C."/>
            <person name="Estep M."/>
            <person name="Feng L."/>
            <person name="Vaughn J.N."/>
            <person name="Grimwood J."/>
            <person name="Jenkins J."/>
            <person name="Barry K."/>
            <person name="Lindquist E."/>
            <person name="Hellsten U."/>
            <person name="Deshpande S."/>
            <person name="Wang X."/>
            <person name="Wu X."/>
            <person name="Mitros T."/>
            <person name="Triplett J."/>
            <person name="Yang X."/>
            <person name="Ye C.Y."/>
            <person name="Mauro-Herrera M."/>
            <person name="Wang L."/>
            <person name="Li P."/>
            <person name="Sharma M."/>
            <person name="Sharma R."/>
            <person name="Ronald P.C."/>
            <person name="Panaud O."/>
            <person name="Kellogg E.A."/>
            <person name="Brutnell T.P."/>
            <person name="Doust A.N."/>
            <person name="Tuskan G.A."/>
            <person name="Rokhsar D."/>
            <person name="Devos K.M."/>
        </authorList>
    </citation>
    <scope>NUCLEOTIDE SEQUENCE [LARGE SCALE GENOMIC DNA]</scope>
    <source>
        <strain evidence="7">cv. Yugu1</strain>
    </source>
</reference>
<comment type="cofactor">
    <cofactor evidence="4">
        <name>Mo-molybdopterin</name>
        <dbReference type="ChEBI" id="CHEBI:71302"/>
    </cofactor>
    <text evidence="4">Binds 1 Mo-molybdopterin (Mo-MPT) cofactor per subunit.</text>
</comment>
<sequence length="1422" mass="154991">MRPPELGAATTPPRARGSFGAFLFRRRPRLLLPGLPPQPNSAILEVGIGTKFPLSVPTLRDSSRPRHYQIWSGCGACVILIAKYNPTTDEVTEFSASSCLTLIYSLNFCSVITTEGLGNTRDGFHAIQKRMSGFHASQCGFCTPGMCMSIFSSLVGADNSKRPQPRNGFSKLTVSEAEKAFSGNLCRCTGYRPIVDACKSFASDVDLEDLGLNIFWRKGDKKPDVSKLPSYTFGGGICTFPDFLKSELKSLQHLDDANITTSKGGRYHPRLQNTLCSGIFTFLDFLKSGLKLPQYHLNDANNTVSKEGWYHPRSIKQYYELINSTLFSASSIKVVVGNTSVGVYKDYDLYNKYIDIGGIPELSSIVRKGEGIEIGAAITISRSIEILENESKLMSSPNGSVVFRKLAEHMSKVASPFVRNTASLGGNIILAQKYPFPSDIATILLGAGSTVCVQVVGEQRHITLEEFLEQPPLDCMCLLLSIFIPHWISDSKTEKSLVFQTYRAASRPLGNAISYVNSAFLGHVSFDESSGDHVFSNLHLAFGAYGTEHAIRARKVEKFLTGKSLTASTVHEAIHLLKETVVPMKGTSHPEYRTSVAVGFLFSFLSAHVKGIAGPGKTFSSSSANSVDVIDVCDWPLSSRQEAISGDEYKPIGEPMKKYGVELQASGEAVYVDDIPAPKHCLHGEFIYSTQPLAFVKNIKFKSSLASQKIITVVSAKDIPKEGQNIGSMTMFGDEPLFGGPIAEFAGQALGVVIAETQRHADMAAKQAVVEYDTEDLKPPILTVEQAVENNSYFNVPDVFYPKQVGDFSKGMAEADHKILSTEVKLASQYYFYMETQTALAIPDEDKTMVVYSSSQYPELAQTVIAKCLGIPFGNVRVITRRVGGGFGGKGYRSFPVATAAALCAYKLQCPVRMCLNRNTDMIMVGSRHPIKSHYSVGFKSDGKITALHLDLLIDAGISEDLSPIIPNGVISGLKKYNWGALSFDIKLCKTNNTSKSTMRAPGDTQGSLIAEAIIEHVASVLSLDSSRVREINFHTYDSLVSFYPASAGEASTYTLHSIYSRLALTSSYLHRTDTIKQFNNCNKWRKRGISCVPLIFNVSPRPAPGRVSLLKDGSIVVEVGGVEIGQGLWTKVQQMTAFALGQLWPEGCEGLLERVRVLQADTLNLIQGGVTGGSSTSESSCAATLQACKLLINRLNPVMNKLRLQSATVSWDDLISEAYQENVNLSASVYWVPEGSSSYLNYGAGISEVEIDLLTGAIAVLRSDLVYDCGMSLNPAVDLGQIEGSFIQGVGFFIYEEHQTNSDGLVVSNSTWDYKIPSVDTIPKQFNVEVLNTGYHKNRVLSSKASGEPAVVLASSVHCALREAIRAARKDFANSVEYGTSPLTFQLNVPAPMTVVKELCGFDIVEKYLENQSAHEATTRA</sequence>
<evidence type="ECO:0000256" key="4">
    <source>
        <dbReference type="PIRSR" id="PIRSR000127-3"/>
    </source>
</evidence>
<dbReference type="GO" id="GO:0016491">
    <property type="term" value="F:oxidoreductase activity"/>
    <property type="evidence" value="ECO:0000318"/>
    <property type="project" value="GO_Central"/>
</dbReference>
<dbReference type="GO" id="GO:0051537">
    <property type="term" value="F:2 iron, 2 sulfur cluster binding"/>
    <property type="evidence" value="ECO:0007669"/>
    <property type="project" value="UniProtKB-KW"/>
</dbReference>
<dbReference type="InterPro" id="IPR005107">
    <property type="entry name" value="CO_DH_flav_C"/>
</dbReference>
<dbReference type="SMART" id="SM01008">
    <property type="entry name" value="Ald_Xan_dh_C"/>
    <property type="match status" value="1"/>
</dbReference>
<dbReference type="Gene3D" id="3.10.20.30">
    <property type="match status" value="1"/>
</dbReference>
<feature type="binding site" evidence="4">
    <location>
        <position position="188"/>
    </location>
    <ligand>
        <name>[2Fe-2S] cluster</name>
        <dbReference type="ChEBI" id="CHEBI:190135"/>
        <label>2</label>
    </ligand>
</feature>
<evidence type="ECO:0000256" key="1">
    <source>
        <dbReference type="ARBA" id="ARBA00006849"/>
    </source>
</evidence>
<feature type="binding site" evidence="3">
    <location>
        <begin position="334"/>
        <end position="341"/>
    </location>
    <ligand>
        <name>FAD</name>
        <dbReference type="ChEBI" id="CHEBI:57692"/>
    </ligand>
</feature>
<keyword evidence="4" id="KW-0001">2Fe-2S</keyword>
<feature type="binding site" evidence="3">
    <location>
        <position position="503"/>
    </location>
    <ligand>
        <name>FAD</name>
        <dbReference type="ChEBI" id="CHEBI:57692"/>
    </ligand>
</feature>
<dbReference type="InterPro" id="IPR036884">
    <property type="entry name" value="2Fe-2S-bd_dom_sf"/>
</dbReference>
<dbReference type="STRING" id="4555.K3ZQ05"/>
<dbReference type="GO" id="GO:0071949">
    <property type="term" value="F:FAD binding"/>
    <property type="evidence" value="ECO:0007669"/>
    <property type="project" value="InterPro"/>
</dbReference>
<dbReference type="InterPro" id="IPR036856">
    <property type="entry name" value="Ald_Oxase/Xan_DH_a/b_sf"/>
</dbReference>
<comment type="cofactor">
    <cofactor evidence="3">
        <name>FAD</name>
        <dbReference type="ChEBI" id="CHEBI:57692"/>
    </cofactor>
</comment>
<feature type="binding site" evidence="4">
    <location>
        <position position="74"/>
    </location>
    <ligand>
        <name>[2Fe-2S] cluster</name>
        <dbReference type="ChEBI" id="CHEBI:190135"/>
        <label>1</label>
    </ligand>
</feature>
<feature type="binding site" evidence="4">
    <location>
        <position position="1000"/>
    </location>
    <ligand>
        <name>Mo-molybdopterin</name>
        <dbReference type="ChEBI" id="CHEBI:71302"/>
    </ligand>
    <ligandPart>
        <name>Mo</name>
        <dbReference type="ChEBI" id="CHEBI:28685"/>
    </ligandPart>
</feature>
<dbReference type="PANTHER" id="PTHR11908">
    <property type="entry name" value="XANTHINE DEHYDROGENASE"/>
    <property type="match status" value="1"/>
</dbReference>
<feature type="binding site" evidence="4">
    <location>
        <position position="99"/>
    </location>
    <ligand>
        <name>[2Fe-2S] cluster</name>
        <dbReference type="ChEBI" id="CHEBI:190135"/>
        <label>1</label>
    </ligand>
</feature>
<dbReference type="InterPro" id="IPR016208">
    <property type="entry name" value="Ald_Oxase/xanthine_DH-like"/>
</dbReference>
<dbReference type="GO" id="GO:0005506">
    <property type="term" value="F:iron ion binding"/>
    <property type="evidence" value="ECO:0007669"/>
    <property type="project" value="InterPro"/>
</dbReference>
<dbReference type="Pfam" id="PF20256">
    <property type="entry name" value="MoCoBD_2"/>
    <property type="match status" value="1"/>
</dbReference>
<evidence type="ECO:0000259" key="5">
    <source>
        <dbReference type="PROSITE" id="PS51387"/>
    </source>
</evidence>
<feature type="binding site" evidence="4">
    <location>
        <position position="1174"/>
    </location>
    <ligand>
        <name>Mo-molybdopterin</name>
        <dbReference type="ChEBI" id="CHEBI:71302"/>
    </ligand>
    <ligandPart>
        <name>Mo</name>
        <dbReference type="ChEBI" id="CHEBI:28685"/>
    </ligandPart>
</feature>
<accession>K3ZQ05</accession>
<protein>
    <recommendedName>
        <fullName evidence="5">FAD-binding PCMH-type domain-containing protein</fullName>
    </recommendedName>
</protein>
<feature type="binding site" evidence="4">
    <location>
        <position position="856"/>
    </location>
    <ligand>
        <name>Mo-molybdopterin</name>
        <dbReference type="ChEBI" id="CHEBI:71302"/>
    </ligand>
    <ligandPart>
        <name>Mo</name>
        <dbReference type="ChEBI" id="CHEBI:28685"/>
    </ligandPart>
</feature>
<evidence type="ECO:0000256" key="2">
    <source>
        <dbReference type="PIRSR" id="PIRSR000127-1"/>
    </source>
</evidence>
<dbReference type="Gene3D" id="3.30.465.10">
    <property type="match status" value="1"/>
</dbReference>
<dbReference type="Pfam" id="PF01799">
    <property type="entry name" value="Fer2_2"/>
    <property type="match status" value="1"/>
</dbReference>
<reference evidence="6" key="2">
    <citation type="submission" date="2018-08" db="UniProtKB">
        <authorList>
            <consortium name="EnsemblPlants"/>
        </authorList>
    </citation>
    <scope>IDENTIFICATION</scope>
    <source>
        <strain evidence="6">Yugu1</strain>
    </source>
</reference>
<keyword evidence="4" id="KW-0479">Metal-binding</keyword>
<dbReference type="InterPro" id="IPR002888">
    <property type="entry name" value="2Fe-2S-bd"/>
</dbReference>
<feature type="binding site" evidence="4">
    <location>
        <position position="142"/>
    </location>
    <ligand>
        <name>[2Fe-2S] cluster</name>
        <dbReference type="ChEBI" id="CHEBI:190135"/>
        <label>2</label>
    </ligand>
</feature>
<dbReference type="Gramene" id="KQL23239">
    <property type="protein sequence ID" value="KQL23239"/>
    <property type="gene ID" value="SETIT_028685mg"/>
</dbReference>
<dbReference type="InterPro" id="IPR016169">
    <property type="entry name" value="FAD-bd_PCMH_sub2"/>
</dbReference>
<feature type="binding site" evidence="4">
    <location>
        <position position="887"/>
    </location>
    <ligand>
        <name>Mo-molybdopterin</name>
        <dbReference type="ChEBI" id="CHEBI:71302"/>
    </ligand>
    <ligandPart>
        <name>Mo</name>
        <dbReference type="ChEBI" id="CHEBI:28685"/>
    </ligandPart>
</feature>
<proteinExistence type="inferred from homology"/>
<feature type="binding site" evidence="3">
    <location>
        <begin position="423"/>
        <end position="427"/>
    </location>
    <ligand>
        <name>FAD</name>
        <dbReference type="ChEBI" id="CHEBI:57692"/>
    </ligand>
</feature>
<dbReference type="FunFam" id="1.10.150.120:FF:000006">
    <property type="entry name" value="Aldehyde oxidase"/>
    <property type="match status" value="1"/>
</dbReference>
<feature type="binding site" evidence="4">
    <location>
        <position position="186"/>
    </location>
    <ligand>
        <name>[2Fe-2S] cluster</name>
        <dbReference type="ChEBI" id="CHEBI:190135"/>
        <label>2</label>
    </ligand>
</feature>
<dbReference type="InterPro" id="IPR008274">
    <property type="entry name" value="AldOxase/xan_DH_MoCoBD1"/>
</dbReference>
<dbReference type="InterPro" id="IPR002346">
    <property type="entry name" value="Mopterin_DH_FAD-bd"/>
</dbReference>
<dbReference type="FunFam" id="3.30.365.10:FF:000001">
    <property type="entry name" value="Xanthine dehydrogenase oxidase"/>
    <property type="match status" value="1"/>
</dbReference>
<dbReference type="PIRSF" id="PIRSF000127">
    <property type="entry name" value="Xanthine_DH"/>
    <property type="match status" value="1"/>
</dbReference>
<feature type="binding site" evidence="4">
    <location>
        <position position="77"/>
    </location>
    <ligand>
        <name>[2Fe-2S] cluster</name>
        <dbReference type="ChEBI" id="CHEBI:190135"/>
        <label>1</label>
    </ligand>
</feature>
<dbReference type="InterPro" id="IPR012675">
    <property type="entry name" value="Beta-grasp_dom_sf"/>
</dbReference>
<dbReference type="Gene3D" id="3.90.1170.50">
    <property type="entry name" value="Aldehyde oxidase/xanthine dehydrogenase, a/b hammerhead"/>
    <property type="match status" value="1"/>
</dbReference>
<dbReference type="Pfam" id="PF01315">
    <property type="entry name" value="Ald_Xan_dh_C"/>
    <property type="match status" value="1"/>
</dbReference>
<dbReference type="Pfam" id="PF03450">
    <property type="entry name" value="CO_deh_flav_C"/>
    <property type="match status" value="1"/>
</dbReference>
<evidence type="ECO:0000313" key="6">
    <source>
        <dbReference type="EnsemblPlants" id="KQL23239"/>
    </source>
</evidence>
<dbReference type="Pfam" id="PF00941">
    <property type="entry name" value="FAD_binding_5"/>
    <property type="match status" value="1"/>
</dbReference>
<dbReference type="InParanoid" id="K3ZQ05"/>
<dbReference type="EMBL" id="AGNK02000813">
    <property type="status" value="NOT_ANNOTATED_CDS"/>
    <property type="molecule type" value="Genomic_DNA"/>
</dbReference>
<dbReference type="InterPro" id="IPR046867">
    <property type="entry name" value="AldOxase/xan_DH_MoCoBD2"/>
</dbReference>
<feature type="binding site" evidence="4">
    <location>
        <position position="139"/>
    </location>
    <ligand>
        <name>[2Fe-2S] cluster</name>
        <dbReference type="ChEBI" id="CHEBI:190135"/>
        <label>2</label>
    </ligand>
</feature>
<organism evidence="6 7">
    <name type="scientific">Setaria italica</name>
    <name type="common">Foxtail millet</name>
    <name type="synonym">Panicum italicum</name>
    <dbReference type="NCBI Taxonomy" id="4555"/>
    <lineage>
        <taxon>Eukaryota</taxon>
        <taxon>Viridiplantae</taxon>
        <taxon>Streptophyta</taxon>
        <taxon>Embryophyta</taxon>
        <taxon>Tracheophyta</taxon>
        <taxon>Spermatophyta</taxon>
        <taxon>Magnoliopsida</taxon>
        <taxon>Liliopsida</taxon>
        <taxon>Poales</taxon>
        <taxon>Poaceae</taxon>
        <taxon>PACMAD clade</taxon>
        <taxon>Panicoideae</taxon>
        <taxon>Panicodae</taxon>
        <taxon>Paniceae</taxon>
        <taxon>Cenchrinae</taxon>
        <taxon>Setaria</taxon>
    </lineage>
</organism>
<dbReference type="SUPFAM" id="SSF55447">
    <property type="entry name" value="CO dehydrogenase flavoprotein C-terminal domain-like"/>
    <property type="match status" value="1"/>
</dbReference>
<dbReference type="InterPro" id="IPR037165">
    <property type="entry name" value="AldOxase/xan_DH_Mopterin-bd_sf"/>
</dbReference>
<dbReference type="Gene3D" id="1.10.150.120">
    <property type="entry name" value="[2Fe-2S]-binding domain"/>
    <property type="match status" value="1"/>
</dbReference>
<dbReference type="SMART" id="SM01092">
    <property type="entry name" value="CO_deh_flav_C"/>
    <property type="match status" value="1"/>
</dbReference>
<dbReference type="InterPro" id="IPR016166">
    <property type="entry name" value="FAD-bd_PCMH"/>
</dbReference>
<dbReference type="SUPFAM" id="SSF56176">
    <property type="entry name" value="FAD-binding/transporter-associated domain-like"/>
    <property type="match status" value="1"/>
</dbReference>
<dbReference type="PANTHER" id="PTHR11908:SF89">
    <property type="entry name" value="ALDEHYDE OXIDASE-LIKE PROTEIN-RELATED"/>
    <property type="match status" value="1"/>
</dbReference>
<dbReference type="Gene3D" id="3.30.365.10">
    <property type="entry name" value="Aldehyde oxidase/xanthine dehydrogenase, molybdopterin binding domain"/>
    <property type="match status" value="4"/>
</dbReference>
<dbReference type="SUPFAM" id="SSF56003">
    <property type="entry name" value="Molybdenum cofactor-binding domain"/>
    <property type="match status" value="1"/>
</dbReference>
<dbReference type="InterPro" id="IPR000674">
    <property type="entry name" value="Ald_Oxase/Xan_DH_a/b"/>
</dbReference>
<dbReference type="eggNOG" id="KOG0430">
    <property type="taxonomic scope" value="Eukaryota"/>
</dbReference>
<name>K3ZQ05_SETIT</name>
<dbReference type="HOGENOM" id="CLU_001681_1_1_1"/>
<feature type="binding site" evidence="3">
    <location>
        <position position="479"/>
    </location>
    <ligand>
        <name>FAD</name>
        <dbReference type="ChEBI" id="CHEBI:57692"/>
    </ligand>
</feature>
<dbReference type="SUPFAM" id="SSF54665">
    <property type="entry name" value="CO dehydrogenase molybdoprotein N-domain-like"/>
    <property type="match status" value="1"/>
</dbReference>
<keyword evidence="3" id="KW-0274">FAD</keyword>
<dbReference type="InterPro" id="IPR036683">
    <property type="entry name" value="CO_DH_flav_C_dom_sf"/>
</dbReference>
<keyword evidence="4" id="KW-0500">Molybdenum</keyword>
<comment type="cofactor">
    <cofactor evidence="4">
        <name>[2Fe-2S] cluster</name>
        <dbReference type="ChEBI" id="CHEBI:190135"/>
    </cofactor>
    <text evidence="4">Binds 2 [2Fe-2S] clusters.</text>
</comment>
<dbReference type="SUPFAM" id="SSF47741">
    <property type="entry name" value="CO dehydrogenase ISP C-domain like"/>
    <property type="match status" value="1"/>
</dbReference>